<dbReference type="RefSeq" id="WP_263745519.1">
    <property type="nucleotide sequence ID" value="NZ_JAOWRF010000158.1"/>
</dbReference>
<evidence type="ECO:0000313" key="2">
    <source>
        <dbReference type="Proteomes" id="UP001526143"/>
    </source>
</evidence>
<dbReference type="Proteomes" id="UP001526143">
    <property type="component" value="Unassembled WGS sequence"/>
</dbReference>
<organism evidence="1 2">
    <name type="scientific">Plectonema radiosum NIES-515</name>
    <dbReference type="NCBI Taxonomy" id="2986073"/>
    <lineage>
        <taxon>Bacteria</taxon>
        <taxon>Bacillati</taxon>
        <taxon>Cyanobacteriota</taxon>
        <taxon>Cyanophyceae</taxon>
        <taxon>Oscillatoriophycideae</taxon>
        <taxon>Oscillatoriales</taxon>
        <taxon>Microcoleaceae</taxon>
        <taxon>Plectonema</taxon>
    </lineage>
</organism>
<accession>A0ABT3AZG5</accession>
<proteinExistence type="predicted"/>
<evidence type="ECO:0008006" key="3">
    <source>
        <dbReference type="Google" id="ProtNLM"/>
    </source>
</evidence>
<reference evidence="1 2" key="1">
    <citation type="submission" date="2022-10" db="EMBL/GenBank/DDBJ databases">
        <title>Identification of biosynthetic pathway for the production of the potent trypsin inhibitor radiosumin.</title>
        <authorList>
            <person name="Fewer D.P."/>
            <person name="Delbaje E."/>
            <person name="Ouyang X."/>
            <person name="Agostino P.D."/>
            <person name="Wahlsten M."/>
            <person name="Jokela J."/>
            <person name="Permi P."/>
            <person name="Haapaniemi E."/>
            <person name="Koistinen H."/>
        </authorList>
    </citation>
    <scope>NUCLEOTIDE SEQUENCE [LARGE SCALE GENOMIC DNA]</scope>
    <source>
        <strain evidence="1 2">NIES-515</strain>
    </source>
</reference>
<sequence length="84" mass="9573">MVSYEDRTSPYSQKRSLVVEERAIALQKISKIKRRRVAACRQTSLVEERCDRIVENLKNKAIACCRRVSAIAYADINRCLASGI</sequence>
<keyword evidence="2" id="KW-1185">Reference proteome</keyword>
<evidence type="ECO:0000313" key="1">
    <source>
        <dbReference type="EMBL" id="MCV3213984.1"/>
    </source>
</evidence>
<comment type="caution">
    <text evidence="1">The sequence shown here is derived from an EMBL/GenBank/DDBJ whole genome shotgun (WGS) entry which is preliminary data.</text>
</comment>
<gene>
    <name evidence="1" type="ORF">OGM63_10730</name>
</gene>
<protein>
    <recommendedName>
        <fullName evidence="3">Transposase</fullName>
    </recommendedName>
</protein>
<name>A0ABT3AZG5_9CYAN</name>
<dbReference type="EMBL" id="JAOWRF010000158">
    <property type="protein sequence ID" value="MCV3213984.1"/>
    <property type="molecule type" value="Genomic_DNA"/>
</dbReference>